<dbReference type="Pfam" id="PF23397">
    <property type="entry name" value="DUF7104"/>
    <property type="match status" value="6"/>
</dbReference>
<dbReference type="Pfam" id="PF01048">
    <property type="entry name" value="PNP_UDP_1"/>
    <property type="match status" value="1"/>
</dbReference>
<feature type="domain" description="Nephrocystin 3-like N-terminal" evidence="4">
    <location>
        <begin position="353"/>
        <end position="532"/>
    </location>
</feature>
<dbReference type="InterPro" id="IPR035994">
    <property type="entry name" value="Nucleoside_phosphorylase_sf"/>
</dbReference>
<protein>
    <recommendedName>
        <fullName evidence="7">NACHT domain-containing protein</fullName>
    </recommendedName>
</protein>
<dbReference type="RefSeq" id="XP_067473023.1">
    <property type="nucleotide sequence ID" value="XM_067626348.1"/>
</dbReference>
<dbReference type="Gene3D" id="3.40.50.300">
    <property type="entry name" value="P-loop containing nucleotide triphosphate hydrolases"/>
    <property type="match status" value="1"/>
</dbReference>
<dbReference type="GeneID" id="93578836"/>
<dbReference type="STRING" id="767769.A0A1L9U2A3"/>
<dbReference type="GO" id="GO:0003824">
    <property type="term" value="F:catalytic activity"/>
    <property type="evidence" value="ECO:0007669"/>
    <property type="project" value="InterPro"/>
</dbReference>
<feature type="domain" description="Nucleoside phosphorylase" evidence="3">
    <location>
        <begin position="14"/>
        <end position="302"/>
    </location>
</feature>
<dbReference type="SUPFAM" id="SSF48403">
    <property type="entry name" value="Ankyrin repeat"/>
    <property type="match status" value="1"/>
</dbReference>
<reference evidence="6" key="1">
    <citation type="journal article" date="2017" name="Genome Biol.">
        <title>Comparative genomics reveals high biological diversity and specific adaptations in the industrially and medically important fungal genus Aspergillus.</title>
        <authorList>
            <person name="de Vries R.P."/>
            <person name="Riley R."/>
            <person name="Wiebenga A."/>
            <person name="Aguilar-Osorio G."/>
            <person name="Amillis S."/>
            <person name="Uchima C.A."/>
            <person name="Anderluh G."/>
            <person name="Asadollahi M."/>
            <person name="Askin M."/>
            <person name="Barry K."/>
            <person name="Battaglia E."/>
            <person name="Bayram O."/>
            <person name="Benocci T."/>
            <person name="Braus-Stromeyer S.A."/>
            <person name="Caldana C."/>
            <person name="Canovas D."/>
            <person name="Cerqueira G.C."/>
            <person name="Chen F."/>
            <person name="Chen W."/>
            <person name="Choi C."/>
            <person name="Clum A."/>
            <person name="Dos Santos R.A."/>
            <person name="Damasio A.R."/>
            <person name="Diallinas G."/>
            <person name="Emri T."/>
            <person name="Fekete E."/>
            <person name="Flipphi M."/>
            <person name="Freyberg S."/>
            <person name="Gallo A."/>
            <person name="Gournas C."/>
            <person name="Habgood R."/>
            <person name="Hainaut M."/>
            <person name="Harispe M.L."/>
            <person name="Henrissat B."/>
            <person name="Hilden K.S."/>
            <person name="Hope R."/>
            <person name="Hossain A."/>
            <person name="Karabika E."/>
            <person name="Karaffa L."/>
            <person name="Karanyi Z."/>
            <person name="Krasevec N."/>
            <person name="Kuo A."/>
            <person name="Kusch H."/>
            <person name="LaButti K."/>
            <person name="Lagendijk E.L."/>
            <person name="Lapidus A."/>
            <person name="Levasseur A."/>
            <person name="Lindquist E."/>
            <person name="Lipzen A."/>
            <person name="Logrieco A.F."/>
            <person name="MacCabe A."/>
            <person name="Maekelae M.R."/>
            <person name="Malavazi I."/>
            <person name="Melin P."/>
            <person name="Meyer V."/>
            <person name="Mielnichuk N."/>
            <person name="Miskei M."/>
            <person name="Molnar A.P."/>
            <person name="Mule G."/>
            <person name="Ngan C.Y."/>
            <person name="Orejas M."/>
            <person name="Orosz E."/>
            <person name="Ouedraogo J.P."/>
            <person name="Overkamp K.M."/>
            <person name="Park H.-S."/>
            <person name="Perrone G."/>
            <person name="Piumi F."/>
            <person name="Punt P.J."/>
            <person name="Ram A.F."/>
            <person name="Ramon A."/>
            <person name="Rauscher S."/>
            <person name="Record E."/>
            <person name="Riano-Pachon D.M."/>
            <person name="Robert V."/>
            <person name="Roehrig J."/>
            <person name="Ruller R."/>
            <person name="Salamov A."/>
            <person name="Salih N.S."/>
            <person name="Samson R.A."/>
            <person name="Sandor E."/>
            <person name="Sanguinetti M."/>
            <person name="Schuetze T."/>
            <person name="Sepcic K."/>
            <person name="Shelest E."/>
            <person name="Sherlock G."/>
            <person name="Sophianopoulou V."/>
            <person name="Squina F.M."/>
            <person name="Sun H."/>
            <person name="Susca A."/>
            <person name="Todd R.B."/>
            <person name="Tsang A."/>
            <person name="Unkles S.E."/>
            <person name="van de Wiele N."/>
            <person name="van Rossen-Uffink D."/>
            <person name="Oliveira J.V."/>
            <person name="Vesth T.C."/>
            <person name="Visser J."/>
            <person name="Yu J.-H."/>
            <person name="Zhou M."/>
            <person name="Andersen M.R."/>
            <person name="Archer D.B."/>
            <person name="Baker S.E."/>
            <person name="Benoit I."/>
            <person name="Brakhage A.A."/>
            <person name="Braus G.H."/>
            <person name="Fischer R."/>
            <person name="Frisvad J.C."/>
            <person name="Goldman G.H."/>
            <person name="Houbraken J."/>
            <person name="Oakley B."/>
            <person name="Pocsi I."/>
            <person name="Scazzocchio C."/>
            <person name="Seiboth B."/>
            <person name="vanKuyk P.A."/>
            <person name="Wortman J."/>
            <person name="Dyer P.S."/>
            <person name="Grigoriev I.V."/>
        </authorList>
    </citation>
    <scope>NUCLEOTIDE SEQUENCE [LARGE SCALE GENOMIC DNA]</scope>
    <source>
        <strain evidence="6">CBS 101740 / IMI 381727 / IBT 21946</strain>
    </source>
</reference>
<accession>A0A1L9U2A3</accession>
<dbReference type="PANTHER" id="PTHR46082:SF11">
    <property type="entry name" value="AAA+ ATPASE DOMAIN-CONTAINING PROTEIN-RELATED"/>
    <property type="match status" value="1"/>
</dbReference>
<dbReference type="InterPro" id="IPR053137">
    <property type="entry name" value="NLR-like"/>
</dbReference>
<keyword evidence="1" id="KW-0677">Repeat</keyword>
<sequence length="3034" mass="341453">MTARHWTSDDYIVGWICALPCELDAARRALDRRHDCQPGLSENDQNVYVCGEIHGFNVVIACPPIAEYGTTPATITAQHMKASFKSLRYRFLVGVGGGAPSESNDIRLGDIVVSTPVGNDSGVIPYDWGKRLPSGQFQQIGTLNKPPQALRKAISCLKTDQNFNTHLAAALASMMTDGEFIRYPGNDKDRLFASNYPHPEPEAPCDSCDQDWVIPRAKRPSDCPRVHYGLIASGNQVMKDAITRDELAKSRGILCFEMEAAGVMDEFECLVVRGICDYSDSHKNKDWQAYAAASAAAYVKTLLKALPRPIDQKREREVRISPDLTEILGKLFVTDPNEDRRSLMARRGGPSEDTCQWIFKTDEVKQWLEAKTEDHNPKDSVLWLWGLPGSGKSTMAMCLTEGLEHQFNTDRKEDSFAYFFCEANRDTQNTAVAILRGILWQLIRQNPVLQDELIRTFRERNDALVQSFDGLWTILTEIAVDPRCGVLYCIIDALDECDSGSQTRILEQLRLSFFDRPSKRFTSKVRVLVTSRPYPEIVSYFDFFPSRDIAIFVEEREKDIEIFIRQKVGELGLRKGYHGKLKDQIQDILKAKADGTFLWIGLTCNELKDVDPEDTLNFLGNLAPGLNALYTKLMEKATGNEQKRQRIYAILAVVAVARQALSLLQLCTACSLYNDKDEDTQIAFIKADIKSCRLMVVENEGFVNLLHKSVQDFLFGPDMSHFLSKEESHAHLAYVCINHTARRFRNRDMRLEKMFDEFDHRREIDDDTFFEDMDEYQQIVQMISTWDEFISYSSQFWMEHAHLSGLVFDPGKVTEIHFLTLDSPSRSRWLRFYEFEHLTLREGQGILHIAAKWGIPRLVAFVLKEKLATQGNFYIDTDFLTSDDSTPLQIAAESGNMETFTELVSWTNPTKPITNIVLTALLRQNSNREHFITSLLQQMGNRIVVTEEVEIAAVRNTGEGSEILKALLLHRDKALPSKRPHIAESVLVVAAWNESQGRQILELIFRYLQNEIPVTENVLRAAAKNGRCAIALLSMLLEHWTKESIPESVVAAAAENRTDGPQIIRLLQERSQQVIPVTDCLLASAFSNTESGVACIQQLWEEWPYLTIVGCSAIQTNYGGAADECVLCWALSQPHQRVVFFKDAFRGLLAYRSVTVIEQVVTQCPDLNLEEDLLLAAASNKYHGASIFTFLFMSCSEKIQVTEDLVTEAVKSNNKTLEIILMHRPADRDVVNEEALKKAASRDDDLQTLQTLLNVKTGPICLTEMDYSAEVLKLCLDHSNVIAEVDGNMVDDLEWMDEKENLLKRILSLPDDQVKVSGEAAETIVSGFGRAHTQLLLRYTNVNLTGDCLETIVEQQDAETVLLMLNGRIIELNYDLQEAACQNINAAQVLAVMIEGTSGDLSVNEKVLEIVLHECKPDIIEKYLQRLPPQTWTRNLIRILVSHQSKSPHTQSLVQLLLQCHEDAVIAQRLIEEIAEHCDEFVLITAIQRSSMFMHRTVAAAMKNTVHGKEILKLLIGDVVPNIPIDTEVIHNITRISDPETIHRVIRQHSNVSIRLNAFLLCWAAAENRNSGHGAIESILKIFFGDDDERQNDPVTRPPPLSSWNPGWRGIPLTGAMVDALTEDETSGRTLFRQLLHTYSDKVWVTGTGLRLIIKRFDVGFICEVISHQGFQLEVDDLTIQASAGNRIDGPKVLNFLLSQGTSKLEITGHTISVALANVEHQKALLSQLIASPRTIFEQAAVAEILKSSEPAIIADLILHTTKDVKVDESCILEAIRGMDGSIRRILDLFQLILSLNQSVIVTADMIQEIPYSGVDIVWSHDILAKVQELFSDPKNRICVTETAIIEFVERCFRFLHCYKPGFSESLSQWYGLFDMYCKQLPQQGLVDEVIVHLLHAIYDEFNPPTVLPESLHFTIPITEDWTFALGSSRDSYCDKRIPAILEFLARACPSLAITTGGAMCILKSRGQKEARSIAQLPGERFRMCQEVAVELASIADENTMAIIFNRYDGEIKVTEDMLLAVVRDRKGNSNTLNYAAAAAPLSMTSEVVMALVEDRFCDTKMFDSLLRHLPSTVALPGDLLVTIVEESGYKRQNLMQSLQTYVEPSMFRSYICETVLIEIAKNEDCDGEFMGALLKNPDPLPVTEEVIVLAARSIDIGRAYSRYMTEAQVQDLLSRFVSRKPPSVEFVETAFSMFRPSLLVWMTDLYKQSGQLKPELILNYPVRQEIRELEKVLTQRNLLRIVDGRWDFDGRSDTDDYEDNDRNSGTSTSEQSDMVLINIPITAEMVENEMQSFYGPKDHIKSLLEQSAHGVMVAFEAFVAIIKNHSLSTIELMVSKNDTIVIPSILLVSPPSPEVEHMRLGLFGSRSHLNVMEEVICAAVTNNSGQNVAILRYMFVHYGCPAVISSKALRAAASSPHNPTGVLELLLCCNQGMIADIESIALAAAGNPVDADHLLALLFDHLGNQVQVSEPILAAAAENPGTKHAFLRCLSRWKGQVPARVFAAASRNLVFALEIMELLLKNYRTPITQDVLIEAAQNESQGDKLLDMFFRERQSEFKLTEKIVVAALGRKSHYYTMTGHCRVPELFLDPSLYVDPHSVHVAAVLSRSLSYTQFNTFLSKVHLHNPQELALELAPECNDVTLRMILERYGSEISLSEELLKRAARNTHWRTNILKVFIYTGEDNGQVVSVTPDVVAAAAANPKYGYESVQMLRTRRAGRPFVNLESLLAAASNEADFSLRLLRLLYRCSQCPPPITTKLLSTAARNSAHGMEMLRLLLNRLEKQDNGNISYDEILEAAAANTAKIDGKWQEADDKWADTDYIWCSALGLLIRKKRHRIKFTENVLAAAAANPRSGRRSVLLLIQCAGAEFTITEKVLCAAAKNPEQGYDVLMLLLHHPRFQGGISENVIAAGVANNHYDNWKRVLKLLLSHRNAPCQVSERLVQAVVQCEICRNERLRFLLEQHQGPICVSDEIMQKVSVRVGDSTRRRLKMYRTYPVVQERAAWSVFWYLVILFASCYISPLFSRLQIKRRQ</sequence>
<dbReference type="EMBL" id="KV878708">
    <property type="protein sequence ID" value="OJJ65772.1"/>
    <property type="molecule type" value="Genomic_DNA"/>
</dbReference>
<dbReference type="InterPro" id="IPR055530">
    <property type="entry name" value="DUF7104"/>
</dbReference>
<evidence type="ECO:0008006" key="7">
    <source>
        <dbReference type="Google" id="ProtNLM"/>
    </source>
</evidence>
<proteinExistence type="predicted"/>
<dbReference type="Pfam" id="PF24883">
    <property type="entry name" value="NPHP3_N"/>
    <property type="match status" value="1"/>
</dbReference>
<dbReference type="InterPro" id="IPR036770">
    <property type="entry name" value="Ankyrin_rpt-contain_sf"/>
</dbReference>
<dbReference type="Proteomes" id="UP000184499">
    <property type="component" value="Unassembled WGS sequence"/>
</dbReference>
<name>A0A1L9U2A3_ASPBC</name>
<dbReference type="SUPFAM" id="SSF52540">
    <property type="entry name" value="P-loop containing nucleoside triphosphate hydrolases"/>
    <property type="match status" value="1"/>
</dbReference>
<dbReference type="InterPro" id="IPR027417">
    <property type="entry name" value="P-loop_NTPase"/>
</dbReference>
<keyword evidence="2" id="KW-0472">Membrane</keyword>
<evidence type="ECO:0000256" key="1">
    <source>
        <dbReference type="ARBA" id="ARBA00022737"/>
    </source>
</evidence>
<evidence type="ECO:0000313" key="6">
    <source>
        <dbReference type="Proteomes" id="UP000184499"/>
    </source>
</evidence>
<evidence type="ECO:0000313" key="5">
    <source>
        <dbReference type="EMBL" id="OJJ65772.1"/>
    </source>
</evidence>
<gene>
    <name evidence="5" type="ORF">ASPBRDRAFT_49483</name>
</gene>
<dbReference type="PANTHER" id="PTHR46082">
    <property type="entry name" value="ATP/GTP-BINDING PROTEIN-RELATED"/>
    <property type="match status" value="1"/>
</dbReference>
<dbReference type="InterPro" id="IPR000845">
    <property type="entry name" value="Nucleoside_phosphorylase_d"/>
</dbReference>
<dbReference type="VEuPathDB" id="FungiDB:ASPBRDRAFT_49483"/>
<organism evidence="5 6">
    <name type="scientific">Aspergillus brasiliensis (strain CBS 101740 / IMI 381727 / IBT 21946)</name>
    <dbReference type="NCBI Taxonomy" id="767769"/>
    <lineage>
        <taxon>Eukaryota</taxon>
        <taxon>Fungi</taxon>
        <taxon>Dikarya</taxon>
        <taxon>Ascomycota</taxon>
        <taxon>Pezizomycotina</taxon>
        <taxon>Eurotiomycetes</taxon>
        <taxon>Eurotiomycetidae</taxon>
        <taxon>Eurotiales</taxon>
        <taxon>Aspergillaceae</taxon>
        <taxon>Aspergillus</taxon>
        <taxon>Aspergillus subgen. Circumdati</taxon>
    </lineage>
</organism>
<dbReference type="Gene3D" id="1.25.40.20">
    <property type="entry name" value="Ankyrin repeat-containing domain"/>
    <property type="match status" value="1"/>
</dbReference>
<keyword evidence="6" id="KW-1185">Reference proteome</keyword>
<dbReference type="GO" id="GO:0009116">
    <property type="term" value="P:nucleoside metabolic process"/>
    <property type="evidence" value="ECO:0007669"/>
    <property type="project" value="InterPro"/>
</dbReference>
<keyword evidence="2" id="KW-0812">Transmembrane</keyword>
<dbReference type="InterPro" id="IPR056884">
    <property type="entry name" value="NPHP3-like_N"/>
</dbReference>
<feature type="transmembrane region" description="Helical" evidence="2">
    <location>
        <begin position="3004"/>
        <end position="3025"/>
    </location>
</feature>
<dbReference type="SUPFAM" id="SSF53167">
    <property type="entry name" value="Purine and uridine phosphorylases"/>
    <property type="match status" value="1"/>
</dbReference>
<evidence type="ECO:0000256" key="2">
    <source>
        <dbReference type="SAM" id="Phobius"/>
    </source>
</evidence>
<keyword evidence="2" id="KW-1133">Transmembrane helix</keyword>
<dbReference type="OrthoDB" id="626167at2759"/>
<evidence type="ECO:0000259" key="4">
    <source>
        <dbReference type="Pfam" id="PF24883"/>
    </source>
</evidence>
<dbReference type="Gene3D" id="3.40.50.1580">
    <property type="entry name" value="Nucleoside phosphorylase domain"/>
    <property type="match status" value="1"/>
</dbReference>
<dbReference type="OMA" id="CINHTAR"/>
<evidence type="ECO:0000259" key="3">
    <source>
        <dbReference type="Pfam" id="PF01048"/>
    </source>
</evidence>